<gene>
    <name evidence="1" type="ORF">K466DRAFT_605246</name>
</gene>
<keyword evidence="2" id="KW-1185">Reference proteome</keyword>
<reference evidence="1 2" key="1">
    <citation type="journal article" date="2019" name="Nat. Ecol. Evol.">
        <title>Megaphylogeny resolves global patterns of mushroom evolution.</title>
        <authorList>
            <person name="Varga T."/>
            <person name="Krizsan K."/>
            <person name="Foldi C."/>
            <person name="Dima B."/>
            <person name="Sanchez-Garcia M."/>
            <person name="Sanchez-Ramirez S."/>
            <person name="Szollosi G.J."/>
            <person name="Szarkandi J.G."/>
            <person name="Papp V."/>
            <person name="Albert L."/>
            <person name="Andreopoulos W."/>
            <person name="Angelini C."/>
            <person name="Antonin V."/>
            <person name="Barry K.W."/>
            <person name="Bougher N.L."/>
            <person name="Buchanan P."/>
            <person name="Buyck B."/>
            <person name="Bense V."/>
            <person name="Catcheside P."/>
            <person name="Chovatia M."/>
            <person name="Cooper J."/>
            <person name="Damon W."/>
            <person name="Desjardin D."/>
            <person name="Finy P."/>
            <person name="Geml J."/>
            <person name="Haridas S."/>
            <person name="Hughes K."/>
            <person name="Justo A."/>
            <person name="Karasinski D."/>
            <person name="Kautmanova I."/>
            <person name="Kiss B."/>
            <person name="Kocsube S."/>
            <person name="Kotiranta H."/>
            <person name="LaButti K.M."/>
            <person name="Lechner B.E."/>
            <person name="Liimatainen K."/>
            <person name="Lipzen A."/>
            <person name="Lukacs Z."/>
            <person name="Mihaltcheva S."/>
            <person name="Morgado L.N."/>
            <person name="Niskanen T."/>
            <person name="Noordeloos M.E."/>
            <person name="Ohm R.A."/>
            <person name="Ortiz-Santana B."/>
            <person name="Ovrebo C."/>
            <person name="Racz N."/>
            <person name="Riley R."/>
            <person name="Savchenko A."/>
            <person name="Shiryaev A."/>
            <person name="Soop K."/>
            <person name="Spirin V."/>
            <person name="Szebenyi C."/>
            <person name="Tomsovsky M."/>
            <person name="Tulloss R.E."/>
            <person name="Uehling J."/>
            <person name="Grigoriev I.V."/>
            <person name="Vagvolgyi C."/>
            <person name="Papp T."/>
            <person name="Martin F.M."/>
            <person name="Miettinen O."/>
            <person name="Hibbett D.S."/>
            <person name="Nagy L.G."/>
        </authorList>
    </citation>
    <scope>NUCLEOTIDE SEQUENCE [LARGE SCALE GENOMIC DNA]</scope>
    <source>
        <strain evidence="1 2">HHB13444</strain>
    </source>
</reference>
<accession>A0A5C3NTI0</accession>
<dbReference type="InParanoid" id="A0A5C3NTI0"/>
<organism evidence="1 2">
    <name type="scientific">Polyporus arcularius HHB13444</name>
    <dbReference type="NCBI Taxonomy" id="1314778"/>
    <lineage>
        <taxon>Eukaryota</taxon>
        <taxon>Fungi</taxon>
        <taxon>Dikarya</taxon>
        <taxon>Basidiomycota</taxon>
        <taxon>Agaricomycotina</taxon>
        <taxon>Agaricomycetes</taxon>
        <taxon>Polyporales</taxon>
        <taxon>Polyporaceae</taxon>
        <taxon>Polyporus</taxon>
    </lineage>
</organism>
<dbReference type="EMBL" id="ML211752">
    <property type="protein sequence ID" value="TFK80541.1"/>
    <property type="molecule type" value="Genomic_DNA"/>
</dbReference>
<proteinExistence type="predicted"/>
<sequence length="104" mass="11272">MDSSPTLPPHFHTPPDDAPASAVSITYSAVFLRLDVHLPGAHHNSLEDIYERLTLVVYIVSLTTLSPVIAELPAKRVALVLVGDVDAAHHKIMKRDVGDLEKSA</sequence>
<protein>
    <submittedName>
        <fullName evidence="1">Uncharacterized protein</fullName>
    </submittedName>
</protein>
<dbReference type="AlphaFoldDB" id="A0A5C3NTI0"/>
<name>A0A5C3NTI0_9APHY</name>
<evidence type="ECO:0000313" key="1">
    <source>
        <dbReference type="EMBL" id="TFK80541.1"/>
    </source>
</evidence>
<dbReference type="Proteomes" id="UP000308197">
    <property type="component" value="Unassembled WGS sequence"/>
</dbReference>
<evidence type="ECO:0000313" key="2">
    <source>
        <dbReference type="Proteomes" id="UP000308197"/>
    </source>
</evidence>